<dbReference type="OMA" id="CAKAWVK"/>
<dbReference type="FunFam" id="1.10.10.140:FF:000003">
    <property type="entry name" value="Cytochrome c oxidase assembly factor 6"/>
    <property type="match status" value="1"/>
</dbReference>
<accession>U1GCX5</accession>
<name>U1GCX5_ENDPU</name>
<dbReference type="Pfam" id="PF02297">
    <property type="entry name" value="COX6B"/>
    <property type="match status" value="1"/>
</dbReference>
<comment type="subcellular location">
    <subcellularLocation>
        <location evidence="2">Cytoplasm</location>
    </subcellularLocation>
    <subcellularLocation>
        <location evidence="3">Mitochondrion intermembrane space</location>
    </subcellularLocation>
    <subcellularLocation>
        <location evidence="1">Nucleus</location>
    </subcellularLocation>
</comment>
<evidence type="ECO:0000256" key="8">
    <source>
        <dbReference type="ARBA" id="ARBA00023242"/>
    </source>
</evidence>
<dbReference type="InterPro" id="IPR048280">
    <property type="entry name" value="COX6B-like"/>
</dbReference>
<dbReference type="AlphaFoldDB" id="U1GCX5"/>
<feature type="compositionally biased region" description="Polar residues" evidence="9">
    <location>
        <begin position="1"/>
        <end position="21"/>
    </location>
</feature>
<dbReference type="GO" id="GO:0005758">
    <property type="term" value="C:mitochondrial intermembrane space"/>
    <property type="evidence" value="ECO:0007669"/>
    <property type="project" value="UniProtKB-SubCell"/>
</dbReference>
<dbReference type="PANTHER" id="PTHR47677:SF1">
    <property type="entry name" value="CYTOCHROME C OXIDASE ASSEMBLY FACTOR 6"/>
    <property type="match status" value="1"/>
</dbReference>
<keyword evidence="11" id="KW-1185">Reference proteome</keyword>
<evidence type="ECO:0000313" key="11">
    <source>
        <dbReference type="Proteomes" id="UP000019373"/>
    </source>
</evidence>
<dbReference type="GeneID" id="19235299"/>
<dbReference type="eggNOG" id="ENOG502S7HF">
    <property type="taxonomic scope" value="Eukaryota"/>
</dbReference>
<reference evidence="11" key="1">
    <citation type="journal article" date="2014" name="BMC Genomics">
        <title>Genome characteristics reveal the impact of lichenization on lichen-forming fungus Endocarpon pusillum Hedwig (Verrucariales, Ascomycota).</title>
        <authorList>
            <person name="Wang Y.-Y."/>
            <person name="Liu B."/>
            <person name="Zhang X.-Y."/>
            <person name="Zhou Q.-M."/>
            <person name="Zhang T."/>
            <person name="Li H."/>
            <person name="Yu Y.-F."/>
            <person name="Zhang X.-L."/>
            <person name="Hao X.-Y."/>
            <person name="Wang M."/>
            <person name="Wang L."/>
            <person name="Wei J.-C."/>
        </authorList>
    </citation>
    <scope>NUCLEOTIDE SEQUENCE [LARGE SCALE GENOMIC DNA]</scope>
    <source>
        <strain evidence="11">Z07020 / HMAS-L-300199</strain>
    </source>
</reference>
<evidence type="ECO:0000256" key="1">
    <source>
        <dbReference type="ARBA" id="ARBA00004123"/>
    </source>
</evidence>
<dbReference type="RefSeq" id="XP_007787454.1">
    <property type="nucleotide sequence ID" value="XM_007789264.1"/>
</dbReference>
<dbReference type="GO" id="GO:0033617">
    <property type="term" value="P:mitochondrial respiratory chain complex IV assembly"/>
    <property type="evidence" value="ECO:0007669"/>
    <property type="project" value="TreeGrafter"/>
</dbReference>
<feature type="region of interest" description="Disordered" evidence="9">
    <location>
        <begin position="1"/>
        <end position="32"/>
    </location>
</feature>
<dbReference type="OrthoDB" id="5545577at2759"/>
<dbReference type="GO" id="GO:0005634">
    <property type="term" value="C:nucleus"/>
    <property type="evidence" value="ECO:0007669"/>
    <property type="project" value="UniProtKB-SubCell"/>
</dbReference>
<gene>
    <name evidence="10" type="ORF">EPUS_00235</name>
</gene>
<evidence type="ECO:0000313" key="10">
    <source>
        <dbReference type="EMBL" id="ERF75442.1"/>
    </source>
</evidence>
<evidence type="ECO:0000256" key="5">
    <source>
        <dbReference type="ARBA" id="ARBA00022490"/>
    </source>
</evidence>
<dbReference type="InterPro" id="IPR036549">
    <property type="entry name" value="CX6/COA6-like_sf"/>
</dbReference>
<organism evidence="10 11">
    <name type="scientific">Endocarpon pusillum (strain Z07020 / HMAS-L-300199)</name>
    <name type="common">Lichen-forming fungus</name>
    <dbReference type="NCBI Taxonomy" id="1263415"/>
    <lineage>
        <taxon>Eukaryota</taxon>
        <taxon>Fungi</taxon>
        <taxon>Dikarya</taxon>
        <taxon>Ascomycota</taxon>
        <taxon>Pezizomycotina</taxon>
        <taxon>Eurotiomycetes</taxon>
        <taxon>Chaetothyriomycetidae</taxon>
        <taxon>Verrucariales</taxon>
        <taxon>Verrucariaceae</taxon>
        <taxon>Endocarpon</taxon>
    </lineage>
</organism>
<evidence type="ECO:0000256" key="2">
    <source>
        <dbReference type="ARBA" id="ARBA00004496"/>
    </source>
</evidence>
<evidence type="ECO:0000256" key="6">
    <source>
        <dbReference type="ARBA" id="ARBA00023128"/>
    </source>
</evidence>
<comment type="similarity">
    <text evidence="4">Belongs to the cytochrome c oxidase subunit 6B family.</text>
</comment>
<evidence type="ECO:0000256" key="4">
    <source>
        <dbReference type="ARBA" id="ARBA00006425"/>
    </source>
</evidence>
<keyword evidence="6" id="KW-0496">Mitochondrion</keyword>
<evidence type="ECO:0000256" key="9">
    <source>
        <dbReference type="SAM" id="MobiDB-lite"/>
    </source>
</evidence>
<evidence type="ECO:0000256" key="3">
    <source>
        <dbReference type="ARBA" id="ARBA00004569"/>
    </source>
</evidence>
<dbReference type="Gene3D" id="1.10.10.140">
    <property type="entry name" value="Cytochrome c oxidase, subunit VIb"/>
    <property type="match status" value="1"/>
</dbReference>
<dbReference type="InterPro" id="IPR048281">
    <property type="entry name" value="COA6_fun"/>
</dbReference>
<keyword evidence="8" id="KW-0539">Nucleus</keyword>
<dbReference type="Proteomes" id="UP000019373">
    <property type="component" value="Unassembled WGS sequence"/>
</dbReference>
<dbReference type="EMBL" id="KE720815">
    <property type="protein sequence ID" value="ERF75442.1"/>
    <property type="molecule type" value="Genomic_DNA"/>
</dbReference>
<dbReference type="SUPFAM" id="SSF47694">
    <property type="entry name" value="Cytochrome c oxidase subunit h"/>
    <property type="match status" value="1"/>
</dbReference>
<dbReference type="PROSITE" id="PS51808">
    <property type="entry name" value="CHCH"/>
    <property type="match status" value="1"/>
</dbReference>
<evidence type="ECO:0008006" key="12">
    <source>
        <dbReference type="Google" id="ProtNLM"/>
    </source>
</evidence>
<keyword evidence="7" id="KW-1015">Disulfide bond</keyword>
<keyword evidence="5" id="KW-0963">Cytoplasm</keyword>
<dbReference type="PANTHER" id="PTHR47677">
    <property type="entry name" value="CYTOCHROME C OXIDASE ASSEMBLY FACTOR 6"/>
    <property type="match status" value="1"/>
</dbReference>
<sequence length="127" mass="14737">MVWPFSSSAQNTSTNPNSSGPKSRDGGFIAPDRSAREKCYESRDRLFDCLDRNDILDAVKEDEKSRRVCKGENGVYERDCAKAWIKYFKEKRVMEYNRDRTIERIKEDDARMVAKQKAEKKGRGLFG</sequence>
<evidence type="ECO:0000256" key="7">
    <source>
        <dbReference type="ARBA" id="ARBA00023157"/>
    </source>
</evidence>
<dbReference type="HOGENOM" id="CLU_142408_0_0_1"/>
<proteinExistence type="inferred from homology"/>
<protein>
    <recommendedName>
        <fullName evidence="12">Cytochrome c oxidase assembly factor 6</fullName>
    </recommendedName>
</protein>